<name>W9WVV5_9EURO</name>
<comment type="caution">
    <text evidence="4">The sequence shown here is derived from an EMBL/GenBank/DDBJ whole genome shotgun (WGS) entry which is preliminary data.</text>
</comment>
<dbReference type="HOGENOM" id="CLU_015590_3_0_1"/>
<dbReference type="Proteomes" id="UP000019471">
    <property type="component" value="Unassembled WGS sequence"/>
</dbReference>
<dbReference type="PANTHER" id="PTHR43056:SF10">
    <property type="entry name" value="COCE_NOND FAMILY, PUTATIVE (AFU_ORTHOLOGUE AFUA_7G00600)-RELATED"/>
    <property type="match status" value="1"/>
</dbReference>
<evidence type="ECO:0000256" key="2">
    <source>
        <dbReference type="SAM" id="MobiDB-lite"/>
    </source>
</evidence>
<evidence type="ECO:0000313" key="4">
    <source>
        <dbReference type="EMBL" id="EXJ68786.1"/>
    </source>
</evidence>
<sequence length="601" mass="67519">MSKTTQNAVAEYKKKFPDLPWTKLKPVGKHPFFKYPGFAPDKKTLLGKGHTKHPGKRPFISEVIYEHDVAIQLRDGTKIFTDVFRPSDSEVSKVPVIIAWSPYGKTGSGVQRYETMGPFSCGVSEDTVSGYEKFEGPDPADWCPRGYAILNPDTRGATMSEGDITFCTESDALDLYDTLEWLTLQPWCNGSVGMMGNSWLAIHQLNFASRLKHPTLKALAPMEAATDPYRDIAVRGGRPHLVGFNNLLLSGFCGPNSAENFAAMVRKRPLYDDYWASKHGATENVDIPLYLTASYSSCLHTYGSFRTFTTAKTKEKWLRVHPYQEWSDLYRPEIVDELQRYFDRYLNGTSNGWENDIPAVRISLLGFDGSPAKTVVERTEAEYPLARQQLTTYRLDASSHTLTKENPPRTSTTSHNSHSLDASSDFILHFDDYTEIAGSASVCLWMSCDEHDDMDVAVQIRKIDKQGNLLQHLNYKCPVPVQDVPDVNIAKTLGPQGFLRVSHTISRDFSVKDEIYYRHDRREPIKPGSVVPVEIQLWPMGMVFAPGEGIMLRISGHDMCLPEISFLKLAEPDDDNVGDHKLYTGGEYDSTLILPVIPPAK</sequence>
<dbReference type="EMBL" id="AMGX01000012">
    <property type="protein sequence ID" value="EXJ68786.1"/>
    <property type="molecule type" value="Genomic_DNA"/>
</dbReference>
<dbReference type="Gene3D" id="3.40.50.1820">
    <property type="entry name" value="alpha/beta hydrolase"/>
    <property type="match status" value="1"/>
</dbReference>
<dbReference type="Gene3D" id="1.10.3020.20">
    <property type="match status" value="1"/>
</dbReference>
<keyword evidence="1" id="KW-0378">Hydrolase</keyword>
<feature type="region of interest" description="Disordered" evidence="2">
    <location>
        <begin position="398"/>
        <end position="418"/>
    </location>
</feature>
<dbReference type="OrthoDB" id="2578740at2759"/>
<dbReference type="NCBIfam" id="TIGR00976">
    <property type="entry name" value="CocE_NonD"/>
    <property type="match status" value="1"/>
</dbReference>
<reference evidence="4 5" key="1">
    <citation type="submission" date="2013-03" db="EMBL/GenBank/DDBJ databases">
        <title>The Genome Sequence of Cladophialophora psammophila CBS 110553.</title>
        <authorList>
            <consortium name="The Broad Institute Genomics Platform"/>
            <person name="Cuomo C."/>
            <person name="de Hoog S."/>
            <person name="Gorbushina A."/>
            <person name="Walker B."/>
            <person name="Young S.K."/>
            <person name="Zeng Q."/>
            <person name="Gargeya S."/>
            <person name="Fitzgerald M."/>
            <person name="Haas B."/>
            <person name="Abouelleil A."/>
            <person name="Allen A.W."/>
            <person name="Alvarado L."/>
            <person name="Arachchi H.M."/>
            <person name="Berlin A.M."/>
            <person name="Chapman S.B."/>
            <person name="Gainer-Dewar J."/>
            <person name="Goldberg J."/>
            <person name="Griggs A."/>
            <person name="Gujja S."/>
            <person name="Hansen M."/>
            <person name="Howarth C."/>
            <person name="Imamovic A."/>
            <person name="Ireland A."/>
            <person name="Larimer J."/>
            <person name="McCowan C."/>
            <person name="Murphy C."/>
            <person name="Pearson M."/>
            <person name="Poon T.W."/>
            <person name="Priest M."/>
            <person name="Roberts A."/>
            <person name="Saif S."/>
            <person name="Shea T."/>
            <person name="Sisk P."/>
            <person name="Sykes S."/>
            <person name="Wortman J."/>
            <person name="Nusbaum C."/>
            <person name="Birren B."/>
        </authorList>
    </citation>
    <scope>NUCLEOTIDE SEQUENCE [LARGE SCALE GENOMIC DNA]</scope>
    <source>
        <strain evidence="4 5">CBS 110553</strain>
    </source>
</reference>
<evidence type="ECO:0000313" key="5">
    <source>
        <dbReference type="Proteomes" id="UP000019471"/>
    </source>
</evidence>
<dbReference type="InterPro" id="IPR000383">
    <property type="entry name" value="Xaa-Pro-like_dom"/>
</dbReference>
<accession>W9WVV5</accession>
<dbReference type="AlphaFoldDB" id="W9WVV5"/>
<dbReference type="SMART" id="SM00939">
    <property type="entry name" value="PepX_C"/>
    <property type="match status" value="1"/>
</dbReference>
<dbReference type="eggNOG" id="ENOG502QTIK">
    <property type="taxonomic scope" value="Eukaryota"/>
</dbReference>
<dbReference type="GeneID" id="19192423"/>
<dbReference type="Pfam" id="PF02129">
    <property type="entry name" value="Peptidase_S15"/>
    <property type="match status" value="1"/>
</dbReference>
<gene>
    <name evidence="4" type="ORF">A1O5_07717</name>
</gene>
<feature type="domain" description="Xaa-Pro dipeptidyl-peptidase C-terminal" evidence="3">
    <location>
        <begin position="339"/>
        <end position="593"/>
    </location>
</feature>
<keyword evidence="5" id="KW-1185">Reference proteome</keyword>
<evidence type="ECO:0000259" key="3">
    <source>
        <dbReference type="SMART" id="SM00939"/>
    </source>
</evidence>
<evidence type="ECO:0000256" key="1">
    <source>
        <dbReference type="ARBA" id="ARBA00022801"/>
    </source>
</evidence>
<organism evidence="4 5">
    <name type="scientific">Cladophialophora psammophila CBS 110553</name>
    <dbReference type="NCBI Taxonomy" id="1182543"/>
    <lineage>
        <taxon>Eukaryota</taxon>
        <taxon>Fungi</taxon>
        <taxon>Dikarya</taxon>
        <taxon>Ascomycota</taxon>
        <taxon>Pezizomycotina</taxon>
        <taxon>Eurotiomycetes</taxon>
        <taxon>Chaetothyriomycetidae</taxon>
        <taxon>Chaetothyriales</taxon>
        <taxon>Herpotrichiellaceae</taxon>
        <taxon>Cladophialophora</taxon>
    </lineage>
</organism>
<dbReference type="SUPFAM" id="SSF53474">
    <property type="entry name" value="alpha/beta-Hydrolases"/>
    <property type="match status" value="1"/>
</dbReference>
<feature type="compositionally biased region" description="Polar residues" evidence="2">
    <location>
        <begin position="408"/>
        <end position="418"/>
    </location>
</feature>
<dbReference type="Pfam" id="PF08530">
    <property type="entry name" value="PepX_C"/>
    <property type="match status" value="1"/>
</dbReference>
<proteinExistence type="predicted"/>
<dbReference type="InterPro" id="IPR013736">
    <property type="entry name" value="Xaa-Pro_dipept_C"/>
</dbReference>
<dbReference type="RefSeq" id="XP_007746496.1">
    <property type="nucleotide sequence ID" value="XM_007748306.1"/>
</dbReference>
<dbReference type="SUPFAM" id="SSF49785">
    <property type="entry name" value="Galactose-binding domain-like"/>
    <property type="match status" value="1"/>
</dbReference>
<dbReference type="InterPro" id="IPR050585">
    <property type="entry name" value="Xaa-Pro_dipeptidyl-ppase/CocE"/>
</dbReference>
<dbReference type="Gene3D" id="2.60.120.260">
    <property type="entry name" value="Galactose-binding domain-like"/>
    <property type="match status" value="1"/>
</dbReference>
<dbReference type="InterPro" id="IPR005674">
    <property type="entry name" value="CocE/Ser_esterase"/>
</dbReference>
<protein>
    <recommendedName>
        <fullName evidence="3">Xaa-Pro dipeptidyl-peptidase C-terminal domain-containing protein</fullName>
    </recommendedName>
</protein>
<dbReference type="InterPro" id="IPR008979">
    <property type="entry name" value="Galactose-bd-like_sf"/>
</dbReference>
<dbReference type="PANTHER" id="PTHR43056">
    <property type="entry name" value="PEPTIDASE S9 PROLYL OLIGOPEPTIDASE"/>
    <property type="match status" value="1"/>
</dbReference>
<dbReference type="GO" id="GO:0008239">
    <property type="term" value="F:dipeptidyl-peptidase activity"/>
    <property type="evidence" value="ECO:0007669"/>
    <property type="project" value="InterPro"/>
</dbReference>
<dbReference type="InterPro" id="IPR029058">
    <property type="entry name" value="AB_hydrolase_fold"/>
</dbReference>